<dbReference type="EMBL" id="JBHLSV010000005">
    <property type="protein sequence ID" value="MFC0673396.1"/>
    <property type="molecule type" value="Genomic_DNA"/>
</dbReference>
<feature type="transmembrane region" description="Helical" evidence="1">
    <location>
        <begin position="30"/>
        <end position="51"/>
    </location>
</feature>
<proteinExistence type="predicted"/>
<evidence type="ECO:0000313" key="3">
    <source>
        <dbReference type="Proteomes" id="UP001589793"/>
    </source>
</evidence>
<sequence length="170" mass="18850">MPAPELLLLRPVLPLLAEPKQIVDPPQYSVAWLILAVLCLIVIAALVIGVLRISRSVLARSAYRTRPADTENLKAEFLRSVNAIAERHESGELTARAGHHELTAVMRRFVRSTTGHDVTSQDVSTLLADDRTHDVGRLIARLYEPDFAAASDAELGESVLRAREVIRRWS</sequence>
<dbReference type="Proteomes" id="UP001589793">
    <property type="component" value="Unassembled WGS sequence"/>
</dbReference>
<keyword evidence="1" id="KW-1133">Transmembrane helix</keyword>
<dbReference type="RefSeq" id="WP_376978934.1">
    <property type="nucleotide sequence ID" value="NZ_JBHLSV010000005.1"/>
</dbReference>
<protein>
    <recommendedName>
        <fullName evidence="4">DUF4381 domain-containing protein</fullName>
    </recommendedName>
</protein>
<comment type="caution">
    <text evidence="2">The sequence shown here is derived from an EMBL/GenBank/DDBJ whole genome shotgun (WGS) entry which is preliminary data.</text>
</comment>
<keyword evidence="1" id="KW-0812">Transmembrane</keyword>
<reference evidence="2 3" key="1">
    <citation type="submission" date="2024-09" db="EMBL/GenBank/DDBJ databases">
        <authorList>
            <person name="Sun Q."/>
            <person name="Mori K."/>
        </authorList>
    </citation>
    <scope>NUCLEOTIDE SEQUENCE [LARGE SCALE GENOMIC DNA]</scope>
    <source>
        <strain evidence="2 3">CICC 10874</strain>
    </source>
</reference>
<evidence type="ECO:0000313" key="2">
    <source>
        <dbReference type="EMBL" id="MFC0673396.1"/>
    </source>
</evidence>
<organism evidence="2 3">
    <name type="scientific">Brachybacterium hainanense</name>
    <dbReference type="NCBI Taxonomy" id="1541174"/>
    <lineage>
        <taxon>Bacteria</taxon>
        <taxon>Bacillati</taxon>
        <taxon>Actinomycetota</taxon>
        <taxon>Actinomycetes</taxon>
        <taxon>Micrococcales</taxon>
        <taxon>Dermabacteraceae</taxon>
        <taxon>Brachybacterium</taxon>
    </lineage>
</organism>
<evidence type="ECO:0000256" key="1">
    <source>
        <dbReference type="SAM" id="Phobius"/>
    </source>
</evidence>
<name>A0ABV6R9D4_9MICO</name>
<keyword evidence="1" id="KW-0472">Membrane</keyword>
<evidence type="ECO:0008006" key="4">
    <source>
        <dbReference type="Google" id="ProtNLM"/>
    </source>
</evidence>
<gene>
    <name evidence="2" type="ORF">ACFFF6_05430</name>
</gene>
<keyword evidence="3" id="KW-1185">Reference proteome</keyword>
<accession>A0ABV6R9D4</accession>